<accession>A0A0D3CPV6</accession>
<dbReference type="OMA" id="AYVIEDW"/>
<evidence type="ECO:0000313" key="2">
    <source>
        <dbReference type="EnsemblPlants" id="Bo6g023590.1"/>
    </source>
</evidence>
<reference evidence="2 3" key="1">
    <citation type="journal article" date="2014" name="Genome Biol.">
        <title>Transcriptome and methylome profiling reveals relics of genome dominance in the mesopolyploid Brassica oleracea.</title>
        <authorList>
            <person name="Parkin I.A."/>
            <person name="Koh C."/>
            <person name="Tang H."/>
            <person name="Robinson S.J."/>
            <person name="Kagale S."/>
            <person name="Clarke W.E."/>
            <person name="Town C.D."/>
            <person name="Nixon J."/>
            <person name="Krishnakumar V."/>
            <person name="Bidwell S.L."/>
            <person name="Denoeud F."/>
            <person name="Belcram H."/>
            <person name="Links M.G."/>
            <person name="Just J."/>
            <person name="Clarke C."/>
            <person name="Bender T."/>
            <person name="Huebert T."/>
            <person name="Mason A.S."/>
            <person name="Pires J.C."/>
            <person name="Barker G."/>
            <person name="Moore J."/>
            <person name="Walley P.G."/>
            <person name="Manoli S."/>
            <person name="Batley J."/>
            <person name="Edwards D."/>
            <person name="Nelson M.N."/>
            <person name="Wang X."/>
            <person name="Paterson A.H."/>
            <person name="King G."/>
            <person name="Bancroft I."/>
            <person name="Chalhoub B."/>
            <person name="Sharpe A.G."/>
        </authorList>
    </citation>
    <scope>NUCLEOTIDE SEQUENCE</scope>
    <source>
        <strain evidence="2 3">cv. TO1000</strain>
    </source>
</reference>
<dbReference type="Gramene" id="Bo6g023590.1">
    <property type="protein sequence ID" value="Bo6g023590.1"/>
    <property type="gene ID" value="Bo6g023590"/>
</dbReference>
<feature type="compositionally biased region" description="Polar residues" evidence="1">
    <location>
        <begin position="13"/>
        <end position="28"/>
    </location>
</feature>
<evidence type="ECO:0008006" key="4">
    <source>
        <dbReference type="Google" id="ProtNLM"/>
    </source>
</evidence>
<name>A0A0D3CPV6_BRAOL</name>
<dbReference type="HOGENOM" id="CLU_1954308_0_0_1"/>
<organism evidence="2 3">
    <name type="scientific">Brassica oleracea var. oleracea</name>
    <dbReference type="NCBI Taxonomy" id="109376"/>
    <lineage>
        <taxon>Eukaryota</taxon>
        <taxon>Viridiplantae</taxon>
        <taxon>Streptophyta</taxon>
        <taxon>Embryophyta</taxon>
        <taxon>Tracheophyta</taxon>
        <taxon>Spermatophyta</taxon>
        <taxon>Magnoliopsida</taxon>
        <taxon>eudicotyledons</taxon>
        <taxon>Gunneridae</taxon>
        <taxon>Pentapetalae</taxon>
        <taxon>rosids</taxon>
        <taxon>malvids</taxon>
        <taxon>Brassicales</taxon>
        <taxon>Brassicaceae</taxon>
        <taxon>Brassiceae</taxon>
        <taxon>Brassica</taxon>
    </lineage>
</organism>
<evidence type="ECO:0000256" key="1">
    <source>
        <dbReference type="SAM" id="MobiDB-lite"/>
    </source>
</evidence>
<reference evidence="2" key="2">
    <citation type="submission" date="2015-03" db="UniProtKB">
        <authorList>
            <consortium name="EnsemblPlants"/>
        </authorList>
    </citation>
    <scope>IDENTIFICATION</scope>
</reference>
<protein>
    <recommendedName>
        <fullName evidence="4">Retrotransposon gag domain-containing protein</fullName>
    </recommendedName>
</protein>
<sequence>MREMIETFRLMTSNNPMNASRSETQQNDQYRRHRNGHQYNYNGMTRLAKVDFPRFNGDNVKEWMFKVEEFFGIDNTPVELKVRLAIHFDQTAAAWHQSLAQSEQDAYVIEDWEQYKILLKERFEDVLDD</sequence>
<dbReference type="Proteomes" id="UP000032141">
    <property type="component" value="Chromosome C6"/>
</dbReference>
<feature type="region of interest" description="Disordered" evidence="1">
    <location>
        <begin position="13"/>
        <end position="33"/>
    </location>
</feature>
<proteinExistence type="predicted"/>
<evidence type="ECO:0000313" key="3">
    <source>
        <dbReference type="Proteomes" id="UP000032141"/>
    </source>
</evidence>
<keyword evidence="3" id="KW-1185">Reference proteome</keyword>
<dbReference type="AlphaFoldDB" id="A0A0D3CPV6"/>
<dbReference type="EnsemblPlants" id="Bo6g023590.1">
    <property type="protein sequence ID" value="Bo6g023590.1"/>
    <property type="gene ID" value="Bo6g023590"/>
</dbReference>